<name>A0A7V2ZIZ1_9BACT</name>
<organism evidence="19">
    <name type="scientific">Ignavibacterium album</name>
    <dbReference type="NCBI Taxonomy" id="591197"/>
    <lineage>
        <taxon>Bacteria</taxon>
        <taxon>Pseudomonadati</taxon>
        <taxon>Ignavibacteriota</taxon>
        <taxon>Ignavibacteria</taxon>
        <taxon>Ignavibacteriales</taxon>
        <taxon>Ignavibacteriaceae</taxon>
        <taxon>Ignavibacterium</taxon>
    </lineage>
</organism>
<dbReference type="EC" id="3.4.13.18" evidence="10"/>
<evidence type="ECO:0000256" key="12">
    <source>
        <dbReference type="ARBA" id="ARBA00061423"/>
    </source>
</evidence>
<comment type="similarity">
    <text evidence="12">Belongs to the peptidase M20C family.</text>
</comment>
<dbReference type="InterPro" id="IPR001160">
    <property type="entry name" value="Peptidase_M20C"/>
</dbReference>
<protein>
    <recommendedName>
        <fullName evidence="13">Cytosol non-specific dipeptidase</fullName>
        <ecNumber evidence="10">3.4.13.18</ecNumber>
    </recommendedName>
    <alternativeName>
        <fullName evidence="16">Aminoacyl-histidine dipeptidase</fullName>
    </alternativeName>
    <alternativeName>
        <fullName evidence="15">Beta-alanyl-histidine dipeptidase</fullName>
    </alternativeName>
    <alternativeName>
        <fullName evidence="14">Carnosinase</fullName>
    </alternativeName>
    <alternativeName>
        <fullName evidence="11">Peptidase D</fullName>
    </alternativeName>
    <alternativeName>
        <fullName evidence="17">Xaa-His dipeptidase</fullName>
    </alternativeName>
</protein>
<dbReference type="GO" id="GO:0005829">
    <property type="term" value="C:cytosol"/>
    <property type="evidence" value="ECO:0007669"/>
    <property type="project" value="TreeGrafter"/>
</dbReference>
<evidence type="ECO:0000256" key="8">
    <source>
        <dbReference type="ARBA" id="ARBA00023285"/>
    </source>
</evidence>
<dbReference type="EMBL" id="DSUJ01000008">
    <property type="protein sequence ID" value="HFI90780.1"/>
    <property type="molecule type" value="Genomic_DNA"/>
</dbReference>
<dbReference type="InterPro" id="IPR011650">
    <property type="entry name" value="Peptidase_M20_dimer"/>
</dbReference>
<accession>A0A7V2ZIZ1</accession>
<dbReference type="PIRSF" id="PIRSF016599">
    <property type="entry name" value="Xaa-His_dipept"/>
    <property type="match status" value="1"/>
</dbReference>
<feature type="domain" description="Peptidase M20 dimerisation" evidence="18">
    <location>
        <begin position="211"/>
        <end position="292"/>
    </location>
</feature>
<evidence type="ECO:0000256" key="2">
    <source>
        <dbReference type="ARBA" id="ARBA00001947"/>
    </source>
</evidence>
<dbReference type="PANTHER" id="PTHR43501">
    <property type="entry name" value="CYTOSOL NON-SPECIFIC DIPEPTIDASE"/>
    <property type="match status" value="1"/>
</dbReference>
<evidence type="ECO:0000256" key="7">
    <source>
        <dbReference type="ARBA" id="ARBA00023049"/>
    </source>
</evidence>
<keyword evidence="5" id="KW-0378">Hydrolase</keyword>
<dbReference type="CDD" id="cd03890">
    <property type="entry name" value="M20_pepD"/>
    <property type="match status" value="1"/>
</dbReference>
<dbReference type="GO" id="GO:0006508">
    <property type="term" value="P:proteolysis"/>
    <property type="evidence" value="ECO:0007669"/>
    <property type="project" value="UniProtKB-KW"/>
</dbReference>
<dbReference type="Gene3D" id="3.40.630.10">
    <property type="entry name" value="Zn peptidases"/>
    <property type="match status" value="2"/>
</dbReference>
<dbReference type="SUPFAM" id="SSF53187">
    <property type="entry name" value="Zn-dependent exopeptidases"/>
    <property type="match status" value="1"/>
</dbReference>
<sequence>MGEILGHLKPSLVWNHFEEICKYPRPSKKEEKIAGYIVSVGKRLGLQVEKDKFGNILIRKPATPGMENRKTVTLQSHIDMVCEKNRDVEHDFDNDPIQPYIDGDWVKAKGTTLGADNGIGVAAALAVLESNDIEHGPIEALFTLDEETGLTGASSLKKGWLKGDILINMDSEELGTLYIGCAGGKNTQAKFKFKPEKSPRNYVAFEAKVAGLKGGHSGLEIHVGRGNAIKILNRLLWTYSKDKKLRLAKIEGGNKHNAIPREAFAVVLVPKADEKKFKKFVAEYNVTVKDEFATVEPDLLVSVEKHQMPDKVMDEKTQTKLLNALYAVPHGVIKMSPDIPELVETSTNLAVITTEGKNINIVTSQRSSVASEIKDITNMVSSVFELAGAELNYGDGYPGWKPDIHSEVLQVFKSTFTNMYGKEPEVKAIHAGLECGIIKEKYPQMDMISFGPTMFGVHSPDERLQISTVPEFWNQLLNVLKNIPVKA</sequence>
<keyword evidence="3" id="KW-0645">Protease</keyword>
<gene>
    <name evidence="19" type="ORF">ENS31_04510</name>
</gene>
<dbReference type="PRINTS" id="PR00934">
    <property type="entry name" value="XHISDIPTASE"/>
</dbReference>
<keyword evidence="4" id="KW-0479">Metal-binding</keyword>
<comment type="catalytic activity">
    <reaction evidence="9">
        <text>Hydrolysis of dipeptides, preferentially hydrophobic dipeptides including prolyl amino acids.</text>
        <dbReference type="EC" id="3.4.13.18"/>
    </reaction>
</comment>
<evidence type="ECO:0000256" key="11">
    <source>
        <dbReference type="ARBA" id="ARBA00044252"/>
    </source>
</evidence>
<evidence type="ECO:0000256" key="17">
    <source>
        <dbReference type="ARBA" id="ARBA00078074"/>
    </source>
</evidence>
<evidence type="ECO:0000313" key="19">
    <source>
        <dbReference type="EMBL" id="HFI90780.1"/>
    </source>
</evidence>
<evidence type="ECO:0000256" key="15">
    <source>
        <dbReference type="ARBA" id="ARBA00076004"/>
    </source>
</evidence>
<evidence type="ECO:0000256" key="6">
    <source>
        <dbReference type="ARBA" id="ARBA00022833"/>
    </source>
</evidence>
<dbReference type="FunFam" id="3.40.630.10:FF:000015">
    <property type="entry name" value="Aminoacyl-histidine dipeptidase PepD"/>
    <property type="match status" value="1"/>
</dbReference>
<dbReference type="PANTHER" id="PTHR43501:SF1">
    <property type="entry name" value="CYTOSOL NON-SPECIFIC DIPEPTIDASE"/>
    <property type="match status" value="1"/>
</dbReference>
<comment type="cofactor">
    <cofactor evidence="1">
        <name>Co(2+)</name>
        <dbReference type="ChEBI" id="CHEBI:48828"/>
    </cofactor>
</comment>
<evidence type="ECO:0000256" key="9">
    <source>
        <dbReference type="ARBA" id="ARBA00036421"/>
    </source>
</evidence>
<dbReference type="Pfam" id="PF01546">
    <property type="entry name" value="Peptidase_M20"/>
    <property type="match status" value="1"/>
</dbReference>
<dbReference type="NCBIfam" id="TIGR01893">
    <property type="entry name" value="aa-his-dipept"/>
    <property type="match status" value="1"/>
</dbReference>
<dbReference type="GO" id="GO:0046872">
    <property type="term" value="F:metal ion binding"/>
    <property type="evidence" value="ECO:0007669"/>
    <property type="project" value="UniProtKB-KW"/>
</dbReference>
<dbReference type="InterPro" id="IPR002933">
    <property type="entry name" value="Peptidase_M20"/>
</dbReference>
<dbReference type="FunFam" id="3.40.630.10:FF:000018">
    <property type="entry name" value="Aminoacyl-histidine dipeptidase PepD"/>
    <property type="match status" value="1"/>
</dbReference>
<evidence type="ECO:0000256" key="3">
    <source>
        <dbReference type="ARBA" id="ARBA00022670"/>
    </source>
</evidence>
<evidence type="ECO:0000256" key="4">
    <source>
        <dbReference type="ARBA" id="ARBA00022723"/>
    </source>
</evidence>
<evidence type="ECO:0000256" key="14">
    <source>
        <dbReference type="ARBA" id="ARBA00075285"/>
    </source>
</evidence>
<keyword evidence="8" id="KW-0170">Cobalt</keyword>
<proteinExistence type="inferred from homology"/>
<comment type="cofactor">
    <cofactor evidence="2">
        <name>Zn(2+)</name>
        <dbReference type="ChEBI" id="CHEBI:29105"/>
    </cofactor>
</comment>
<evidence type="ECO:0000256" key="13">
    <source>
        <dbReference type="ARBA" id="ARBA00071271"/>
    </source>
</evidence>
<evidence type="ECO:0000259" key="18">
    <source>
        <dbReference type="Pfam" id="PF07687"/>
    </source>
</evidence>
<dbReference type="GO" id="GO:0070573">
    <property type="term" value="F:metallodipeptidase activity"/>
    <property type="evidence" value="ECO:0007669"/>
    <property type="project" value="TreeGrafter"/>
</dbReference>
<evidence type="ECO:0000256" key="10">
    <source>
        <dbReference type="ARBA" id="ARBA00038976"/>
    </source>
</evidence>
<keyword evidence="7" id="KW-0482">Metalloprotease</keyword>
<keyword evidence="6" id="KW-0862">Zinc</keyword>
<reference evidence="19" key="1">
    <citation type="journal article" date="2020" name="mSystems">
        <title>Genome- and Community-Level Interaction Insights into Carbon Utilization and Element Cycling Functions of Hydrothermarchaeota in Hydrothermal Sediment.</title>
        <authorList>
            <person name="Zhou Z."/>
            <person name="Liu Y."/>
            <person name="Xu W."/>
            <person name="Pan J."/>
            <person name="Luo Z.H."/>
            <person name="Li M."/>
        </authorList>
    </citation>
    <scope>NUCLEOTIDE SEQUENCE [LARGE SCALE GENOMIC DNA]</scope>
    <source>
        <strain evidence="19">SpSt-479</strain>
    </source>
</reference>
<evidence type="ECO:0000256" key="16">
    <source>
        <dbReference type="ARBA" id="ARBA00077688"/>
    </source>
</evidence>
<evidence type="ECO:0000256" key="1">
    <source>
        <dbReference type="ARBA" id="ARBA00001941"/>
    </source>
</evidence>
<comment type="caution">
    <text evidence="19">The sequence shown here is derived from an EMBL/GenBank/DDBJ whole genome shotgun (WGS) entry which is preliminary data.</text>
</comment>
<dbReference type="AlphaFoldDB" id="A0A7V2ZIZ1"/>
<dbReference type="Pfam" id="PF07687">
    <property type="entry name" value="M20_dimer"/>
    <property type="match status" value="1"/>
</dbReference>
<evidence type="ECO:0000256" key="5">
    <source>
        <dbReference type="ARBA" id="ARBA00022801"/>
    </source>
</evidence>